<evidence type="ECO:0000313" key="1">
    <source>
        <dbReference type="EMBL" id="PRY89156.1"/>
    </source>
</evidence>
<proteinExistence type="predicted"/>
<protein>
    <submittedName>
        <fullName evidence="1">Uncharacterized protein</fullName>
    </submittedName>
</protein>
<reference evidence="1 2" key="1">
    <citation type="submission" date="2018-03" db="EMBL/GenBank/DDBJ databases">
        <title>Genomic Encyclopedia of Archaeal and Bacterial Type Strains, Phase II (KMG-II): from individual species to whole genera.</title>
        <authorList>
            <person name="Goeker M."/>
        </authorList>
    </citation>
    <scope>NUCLEOTIDE SEQUENCE [LARGE SCALE GENOMIC DNA]</scope>
    <source>
        <strain evidence="1 2">DSM 27929</strain>
    </source>
</reference>
<gene>
    <name evidence="1" type="ORF">CLW00_103278</name>
</gene>
<dbReference type="Proteomes" id="UP000238157">
    <property type="component" value="Unassembled WGS sequence"/>
</dbReference>
<sequence length="44" mass="5418">MIINLIVFHKIKNGYGRIIYVEKYRRQLQILKRNRLFFSPIPKV</sequence>
<name>A0A2T0WR33_9BACT</name>
<organism evidence="1 2">
    <name type="scientific">Mongoliibacter ruber</name>
    <dbReference type="NCBI Taxonomy" id="1750599"/>
    <lineage>
        <taxon>Bacteria</taxon>
        <taxon>Pseudomonadati</taxon>
        <taxon>Bacteroidota</taxon>
        <taxon>Cytophagia</taxon>
        <taxon>Cytophagales</taxon>
        <taxon>Cyclobacteriaceae</taxon>
        <taxon>Mongoliibacter</taxon>
    </lineage>
</organism>
<comment type="caution">
    <text evidence="1">The sequence shown here is derived from an EMBL/GenBank/DDBJ whole genome shotgun (WGS) entry which is preliminary data.</text>
</comment>
<evidence type="ECO:0000313" key="2">
    <source>
        <dbReference type="Proteomes" id="UP000238157"/>
    </source>
</evidence>
<dbReference type="AlphaFoldDB" id="A0A2T0WR33"/>
<dbReference type="EMBL" id="PVTR01000003">
    <property type="protein sequence ID" value="PRY89156.1"/>
    <property type="molecule type" value="Genomic_DNA"/>
</dbReference>
<accession>A0A2T0WR33</accession>
<keyword evidence="2" id="KW-1185">Reference proteome</keyword>